<keyword evidence="3" id="KW-0378">Hydrolase</keyword>
<dbReference type="InterPro" id="IPR042047">
    <property type="entry name" value="SleB_dom1"/>
</dbReference>
<organism evidence="3 4">
    <name type="scientific">Candidatus Limivivens merdigallinarum</name>
    <dbReference type="NCBI Taxonomy" id="2840859"/>
    <lineage>
        <taxon>Bacteria</taxon>
        <taxon>Bacillati</taxon>
        <taxon>Bacillota</taxon>
        <taxon>Clostridia</taxon>
        <taxon>Lachnospirales</taxon>
        <taxon>Lachnospiraceae</taxon>
        <taxon>Lachnospiraceae incertae sedis</taxon>
        <taxon>Candidatus Limivivens</taxon>
    </lineage>
</organism>
<sequence length="279" mass="30306">MLRKFFHLIAGAFAWVIDLTKKRHRECTVIVSGGIALAVIILCASGFSGGGKNKVYAVESSAGSGSSVEGTADEEIGAGLMGIVDSMDCLEEYSRAVSSVNLDGAQDENVLAGTTRVRRQAAERIRLNRGIQDVSGLGYYAQQVIADNQMDKQDYEWLLKLVEAEATGGDVKSKILIANVVLNRVNDPHFPDSIYDVIFQTSGGAAQFSPTADGRIYSVEVTEGTIEAVDRALQGEDYSEGALFFVARQSADDVNVQWFDSELIPLFSYGGHEFFTFEF</sequence>
<comment type="caution">
    <text evidence="3">The sequence shown here is derived from an EMBL/GenBank/DDBJ whole genome shotgun (WGS) entry which is preliminary data.</text>
</comment>
<dbReference type="Pfam" id="PF07486">
    <property type="entry name" value="Hydrolase_2"/>
    <property type="match status" value="1"/>
</dbReference>
<evidence type="ECO:0000313" key="4">
    <source>
        <dbReference type="Proteomes" id="UP000886886"/>
    </source>
</evidence>
<reference evidence="3" key="2">
    <citation type="journal article" date="2021" name="PeerJ">
        <title>Extensive microbial diversity within the chicken gut microbiome revealed by metagenomics and culture.</title>
        <authorList>
            <person name="Gilroy R."/>
            <person name="Ravi A."/>
            <person name="Getino M."/>
            <person name="Pursley I."/>
            <person name="Horton D.L."/>
            <person name="Alikhan N.F."/>
            <person name="Baker D."/>
            <person name="Gharbi K."/>
            <person name="Hall N."/>
            <person name="Watson M."/>
            <person name="Adriaenssens E.M."/>
            <person name="Foster-Nyarko E."/>
            <person name="Jarju S."/>
            <person name="Secka A."/>
            <person name="Antonio M."/>
            <person name="Oren A."/>
            <person name="Chaudhuri R.R."/>
            <person name="La Ragione R."/>
            <person name="Hildebrand F."/>
            <person name="Pallen M.J."/>
        </authorList>
    </citation>
    <scope>NUCLEOTIDE SEQUENCE</scope>
    <source>
        <strain evidence="3">ChiSjej3B21-11622</strain>
    </source>
</reference>
<feature type="transmembrane region" description="Helical" evidence="1">
    <location>
        <begin position="27"/>
        <end position="47"/>
    </location>
</feature>
<dbReference type="Gene3D" id="1.10.10.2520">
    <property type="entry name" value="Cell wall hydrolase SleB, domain 1"/>
    <property type="match status" value="1"/>
</dbReference>
<dbReference type="EMBL" id="DVFT01000154">
    <property type="protein sequence ID" value="HIQ96939.1"/>
    <property type="molecule type" value="Genomic_DNA"/>
</dbReference>
<evidence type="ECO:0000259" key="2">
    <source>
        <dbReference type="Pfam" id="PF07486"/>
    </source>
</evidence>
<dbReference type="AlphaFoldDB" id="A0A9D0ZW75"/>
<dbReference type="Proteomes" id="UP000886886">
    <property type="component" value="Unassembled WGS sequence"/>
</dbReference>
<dbReference type="InterPro" id="IPR011105">
    <property type="entry name" value="Cell_wall_hydrolase_SleB"/>
</dbReference>
<reference evidence="3" key="1">
    <citation type="submission" date="2020-10" db="EMBL/GenBank/DDBJ databases">
        <authorList>
            <person name="Gilroy R."/>
        </authorList>
    </citation>
    <scope>NUCLEOTIDE SEQUENCE</scope>
    <source>
        <strain evidence="3">ChiSjej3B21-11622</strain>
    </source>
</reference>
<gene>
    <name evidence="3" type="ORF">IAB26_10280</name>
</gene>
<accession>A0A9D0ZW75</accession>
<dbReference type="GO" id="GO:0016787">
    <property type="term" value="F:hydrolase activity"/>
    <property type="evidence" value="ECO:0007669"/>
    <property type="project" value="UniProtKB-KW"/>
</dbReference>
<evidence type="ECO:0000313" key="3">
    <source>
        <dbReference type="EMBL" id="HIQ96939.1"/>
    </source>
</evidence>
<keyword evidence="1" id="KW-0472">Membrane</keyword>
<evidence type="ECO:0000256" key="1">
    <source>
        <dbReference type="SAM" id="Phobius"/>
    </source>
</evidence>
<keyword evidence="1" id="KW-0812">Transmembrane</keyword>
<keyword evidence="1" id="KW-1133">Transmembrane helix</keyword>
<proteinExistence type="predicted"/>
<name>A0A9D0ZW75_9FIRM</name>
<protein>
    <submittedName>
        <fullName evidence="3">Cell wall hydrolase</fullName>
    </submittedName>
</protein>
<feature type="domain" description="Cell wall hydrolase SleB" evidence="2">
    <location>
        <begin position="171"/>
        <end position="275"/>
    </location>
</feature>